<keyword evidence="2" id="KW-1185">Reference proteome</keyword>
<dbReference type="Proteomes" id="UP000092993">
    <property type="component" value="Unassembled WGS sequence"/>
</dbReference>
<organism evidence="1 2">
    <name type="scientific">Grifola frondosa</name>
    <name type="common">Maitake</name>
    <name type="synonym">Polyporus frondosus</name>
    <dbReference type="NCBI Taxonomy" id="5627"/>
    <lineage>
        <taxon>Eukaryota</taxon>
        <taxon>Fungi</taxon>
        <taxon>Dikarya</taxon>
        <taxon>Basidiomycota</taxon>
        <taxon>Agaricomycotina</taxon>
        <taxon>Agaricomycetes</taxon>
        <taxon>Polyporales</taxon>
        <taxon>Grifolaceae</taxon>
        <taxon>Grifola</taxon>
    </lineage>
</organism>
<accession>A0A1C7MIP1</accession>
<sequence>MRCSWQVVFWSYRCLTSGSPVRSRRYSLQLCHSDSYTDGGVNDGGLLAPPVVIPPDAGASRRSTNAKIWIENIADDIGATFTDYARSGACTDLDLWAYTAGQSRCCHNI</sequence>
<gene>
    <name evidence="1" type="ORF">A0H81_02964</name>
</gene>
<comment type="caution">
    <text evidence="1">The sequence shown here is derived from an EMBL/GenBank/DDBJ whole genome shotgun (WGS) entry which is preliminary data.</text>
</comment>
<evidence type="ECO:0000313" key="1">
    <source>
        <dbReference type="EMBL" id="OBZ76801.1"/>
    </source>
</evidence>
<dbReference type="OrthoDB" id="1600564at2759"/>
<dbReference type="AlphaFoldDB" id="A0A1C7MIP1"/>
<name>A0A1C7MIP1_GRIFR</name>
<reference evidence="1 2" key="1">
    <citation type="submission" date="2016-03" db="EMBL/GenBank/DDBJ databases">
        <title>Whole genome sequencing of Grifola frondosa 9006-11.</title>
        <authorList>
            <person name="Min B."/>
            <person name="Park H."/>
            <person name="Kim J.-G."/>
            <person name="Cho H."/>
            <person name="Oh Y.-L."/>
            <person name="Kong W.-S."/>
            <person name="Choi I.-G."/>
        </authorList>
    </citation>
    <scope>NUCLEOTIDE SEQUENCE [LARGE SCALE GENOMIC DNA]</scope>
    <source>
        <strain evidence="1 2">9006-11</strain>
    </source>
</reference>
<dbReference type="EMBL" id="LUGG01000003">
    <property type="protein sequence ID" value="OBZ76801.1"/>
    <property type="molecule type" value="Genomic_DNA"/>
</dbReference>
<protein>
    <submittedName>
        <fullName evidence="1">Uncharacterized protein</fullName>
    </submittedName>
</protein>
<evidence type="ECO:0000313" key="2">
    <source>
        <dbReference type="Proteomes" id="UP000092993"/>
    </source>
</evidence>
<proteinExistence type="predicted"/>